<dbReference type="InterPro" id="IPR029357">
    <property type="entry name" value="SPATA7"/>
</dbReference>
<dbReference type="PANTHER" id="PTHR14917">
    <property type="entry name" value="SPERMATOGENESIS-ASSOCIATED PROTEIN 7"/>
    <property type="match status" value="1"/>
</dbReference>
<dbReference type="AlphaFoldDB" id="A0A8X6NQ57"/>
<evidence type="ECO:0000313" key="2">
    <source>
        <dbReference type="EMBL" id="GFT28250.1"/>
    </source>
</evidence>
<feature type="region of interest" description="Disordered" evidence="1">
    <location>
        <begin position="234"/>
        <end position="278"/>
    </location>
</feature>
<gene>
    <name evidence="2" type="primary">AVEN_73843_1</name>
    <name evidence="2" type="ORF">NPIL_101461</name>
</gene>
<accession>A0A8X6NQ57</accession>
<dbReference type="EMBL" id="BMAW01060826">
    <property type="protein sequence ID" value="GFT28250.1"/>
    <property type="molecule type" value="Genomic_DNA"/>
</dbReference>
<evidence type="ECO:0000256" key="1">
    <source>
        <dbReference type="SAM" id="MobiDB-lite"/>
    </source>
</evidence>
<dbReference type="Pfam" id="PF15244">
    <property type="entry name" value="HSD3"/>
    <property type="match status" value="1"/>
</dbReference>
<dbReference type="GO" id="GO:0000226">
    <property type="term" value="P:microtubule cytoskeleton organization"/>
    <property type="evidence" value="ECO:0007669"/>
    <property type="project" value="TreeGrafter"/>
</dbReference>
<dbReference type="GO" id="GO:0005930">
    <property type="term" value="C:axoneme"/>
    <property type="evidence" value="ECO:0007669"/>
    <property type="project" value="TreeGrafter"/>
</dbReference>
<protein>
    <submittedName>
        <fullName evidence="2">Uncharacterized protein</fullName>
    </submittedName>
</protein>
<reference evidence="2" key="1">
    <citation type="submission" date="2020-08" db="EMBL/GenBank/DDBJ databases">
        <title>Multicomponent nature underlies the extraordinary mechanical properties of spider dragline silk.</title>
        <authorList>
            <person name="Kono N."/>
            <person name="Nakamura H."/>
            <person name="Mori M."/>
            <person name="Yoshida Y."/>
            <person name="Ohtoshi R."/>
            <person name="Malay A.D."/>
            <person name="Moran D.A.P."/>
            <person name="Tomita M."/>
            <person name="Numata K."/>
            <person name="Arakawa K."/>
        </authorList>
    </citation>
    <scope>NUCLEOTIDE SEQUENCE</scope>
</reference>
<feature type="compositionally biased region" description="Acidic residues" evidence="1">
    <location>
        <begin position="251"/>
        <end position="264"/>
    </location>
</feature>
<dbReference type="OrthoDB" id="6425529at2759"/>
<organism evidence="2 3">
    <name type="scientific">Nephila pilipes</name>
    <name type="common">Giant wood spider</name>
    <name type="synonym">Nephila maculata</name>
    <dbReference type="NCBI Taxonomy" id="299642"/>
    <lineage>
        <taxon>Eukaryota</taxon>
        <taxon>Metazoa</taxon>
        <taxon>Ecdysozoa</taxon>
        <taxon>Arthropoda</taxon>
        <taxon>Chelicerata</taxon>
        <taxon>Arachnida</taxon>
        <taxon>Araneae</taxon>
        <taxon>Araneomorphae</taxon>
        <taxon>Entelegynae</taxon>
        <taxon>Araneoidea</taxon>
        <taxon>Nephilidae</taxon>
        <taxon>Nephila</taxon>
    </lineage>
</organism>
<dbReference type="GO" id="GO:0036064">
    <property type="term" value="C:ciliary basal body"/>
    <property type="evidence" value="ECO:0007669"/>
    <property type="project" value="TreeGrafter"/>
</dbReference>
<name>A0A8X6NQ57_NEPPI</name>
<dbReference type="PANTHER" id="PTHR14917:SF4">
    <property type="entry name" value="SPERMATOGENESIS-ASSOCIATED 7"/>
    <property type="match status" value="1"/>
</dbReference>
<dbReference type="Proteomes" id="UP000887013">
    <property type="component" value="Unassembled WGS sequence"/>
</dbReference>
<comment type="caution">
    <text evidence="2">The sequence shown here is derived from an EMBL/GenBank/DDBJ whole genome shotgun (WGS) entry which is preliminary data.</text>
</comment>
<keyword evidence="3" id="KW-1185">Reference proteome</keyword>
<proteinExistence type="predicted"/>
<sequence length="475" mass="54676">MDDIPDYADTFYDLDSTAGSYVKLSHLNNKSSVLSPESKNITSQYLALQQLDAHQRMLSRAKSKVDTSAPKSLQSYISVVDRQRKKNWRKLNNESNMSNMEILGLDHRPATSSRLQISFSEEDDNMSLNTSVNKGVQTGIPFRNFSSKTADKIAWYLEALRHGELQSPLFLRDESSRNSKHSHSMVKKKKVIKGDLIDWHKDHFVNPSKPFSPRILMDTNAKSKVREMRCYNPPFRKRKHHSSSHSSDTFESYDQEDESEEEEIESQRSNDTSSIEENPVNGAITFENVPNFESASPSVKQLNPKDCYFDSYDHFRNLRRTHENGFFHSDNENEEVKYLNFLSKVTEDILRSGVYSDKAIQQAFEFHMQFYKDETNKDKLQSLLNQVLDGLRISSDDSDDTSNRRNPFFMNFSRPIEKESLDISPDLRTDAELQKRATDESILGVHSTNPCIINDIQSDKNLPQNVISTHAEDES</sequence>
<evidence type="ECO:0000313" key="3">
    <source>
        <dbReference type="Proteomes" id="UP000887013"/>
    </source>
</evidence>